<reference evidence="4" key="2">
    <citation type="journal article" date="2015" name="PLoS Genet.">
        <title>The dynamic genome and transcriptome of the human fungal pathogen Blastomyces and close relative Emmonsia.</title>
        <authorList>
            <person name="Munoz J.F."/>
            <person name="Gauthier G.M."/>
            <person name="Desjardins C.A."/>
            <person name="Gallo J.E."/>
            <person name="Holder J."/>
            <person name="Sullivan T.D."/>
            <person name="Marty A.J."/>
            <person name="Carmen J.C."/>
            <person name="Chen Z."/>
            <person name="Ding L."/>
            <person name="Gujja S."/>
            <person name="Magrini V."/>
            <person name="Misas E."/>
            <person name="Mitreva M."/>
            <person name="Priest M."/>
            <person name="Saif S."/>
            <person name="Whiston E.A."/>
            <person name="Young S."/>
            <person name="Zeng Q."/>
            <person name="Goldman W.E."/>
            <person name="Mardis E.R."/>
            <person name="Taylor J.W."/>
            <person name="McEwen J.G."/>
            <person name="Clay O.K."/>
            <person name="Klein B.S."/>
            <person name="Cuomo C.A."/>
        </authorList>
    </citation>
    <scope>NUCLEOTIDE SEQUENCE [LARGE SCALE GENOMIC DNA]</scope>
    <source>
        <strain evidence="4">SLH14081</strain>
    </source>
</reference>
<dbReference type="EMBL" id="GG657448">
    <property type="protein sequence ID" value="OAT04119.1"/>
    <property type="molecule type" value="Genomic_DNA"/>
</dbReference>
<feature type="compositionally biased region" description="Polar residues" evidence="1">
    <location>
        <begin position="7"/>
        <end position="20"/>
    </location>
</feature>
<evidence type="ECO:0000313" key="3">
    <source>
        <dbReference type="EMBL" id="OAT04119.1"/>
    </source>
</evidence>
<organism evidence="3 4">
    <name type="scientific">Blastomyces gilchristii (strain SLH14081)</name>
    <name type="common">Blastomyces dermatitidis</name>
    <dbReference type="NCBI Taxonomy" id="559298"/>
    <lineage>
        <taxon>Eukaryota</taxon>
        <taxon>Fungi</taxon>
        <taxon>Dikarya</taxon>
        <taxon>Ascomycota</taxon>
        <taxon>Pezizomycotina</taxon>
        <taxon>Eurotiomycetes</taxon>
        <taxon>Eurotiomycetidae</taxon>
        <taxon>Onygenales</taxon>
        <taxon>Ajellomycetaceae</taxon>
        <taxon>Blastomyces</taxon>
    </lineage>
</organism>
<keyword evidence="2" id="KW-0472">Membrane</keyword>
<proteinExistence type="predicted"/>
<reference evidence="3" key="1">
    <citation type="submission" date="2009-02" db="EMBL/GenBank/DDBJ databases">
        <title>The Genome Sequence of Blastomyces dermatitidis strain SLH14081.</title>
        <authorList>
            <consortium name="The Broad Institute Genome Sequencing Platform"/>
            <consortium name="Broad Institute Microbial Sequencing Center."/>
            <person name="Champion M."/>
            <person name="Cuomo C."/>
            <person name="Ma L.-J."/>
            <person name="Henn M.R."/>
            <person name="Klein B."/>
            <person name="Goldman B."/>
            <person name="Young S."/>
            <person name="Kodira C.D."/>
            <person name="Zeng Q."/>
            <person name="Koehrsen M."/>
            <person name="Alvarado L."/>
            <person name="Berlin A.M."/>
            <person name="Heiman D.I."/>
            <person name="Hepburn T.A."/>
            <person name="Saif S."/>
            <person name="Shea T.D."/>
            <person name="Shenoy N."/>
            <person name="Sykes S."/>
            <person name="Galagan J."/>
            <person name="Nusbaum C."/>
            <person name="Birren B."/>
        </authorList>
    </citation>
    <scope>NUCLEOTIDE SEQUENCE</scope>
    <source>
        <strain evidence="3">SLH14081</strain>
    </source>
</reference>
<dbReference type="OrthoDB" id="4187839at2759"/>
<evidence type="ECO:0000256" key="2">
    <source>
        <dbReference type="SAM" id="Phobius"/>
    </source>
</evidence>
<dbReference type="GeneID" id="42527977"/>
<dbReference type="RefSeq" id="XP_031575996.1">
    <property type="nucleotide sequence ID" value="XM_031720015.1"/>
</dbReference>
<keyword evidence="2" id="KW-1133">Transmembrane helix</keyword>
<keyword evidence="4" id="KW-1185">Reference proteome</keyword>
<dbReference type="RefSeq" id="XP_031575997.1">
    <property type="nucleotide sequence ID" value="XM_031720016.1"/>
</dbReference>
<sequence length="108" mass="11620">MARSDISPDTSSASPRSQQTAHDEETPLLLSDFPSAGGSFTDEESRVSDMMSSSPSASGSGFSLTTAAPETYLANNSLLAISLSILLVLFGFVLYLVVRWTDYRSFWA</sequence>
<feature type="compositionally biased region" description="Low complexity" evidence="1">
    <location>
        <begin position="48"/>
        <end position="62"/>
    </location>
</feature>
<dbReference type="EMBL" id="GG657448">
    <property type="protein sequence ID" value="OAT04120.1"/>
    <property type="molecule type" value="Genomic_DNA"/>
</dbReference>
<evidence type="ECO:0000256" key="1">
    <source>
        <dbReference type="SAM" id="MobiDB-lite"/>
    </source>
</evidence>
<dbReference type="AlphaFoldDB" id="A0A179U9Z7"/>
<evidence type="ECO:0000313" key="4">
    <source>
        <dbReference type="Proteomes" id="UP000002038"/>
    </source>
</evidence>
<dbReference type="KEGG" id="bgh:BDBG_00743"/>
<protein>
    <submittedName>
        <fullName evidence="3">Uncharacterized protein</fullName>
    </submittedName>
</protein>
<dbReference type="Proteomes" id="UP000002038">
    <property type="component" value="Unassembled WGS sequence"/>
</dbReference>
<name>A0A179U9Z7_BLAGS</name>
<feature type="transmembrane region" description="Helical" evidence="2">
    <location>
        <begin position="78"/>
        <end position="98"/>
    </location>
</feature>
<feature type="region of interest" description="Disordered" evidence="1">
    <location>
        <begin position="1"/>
        <end position="62"/>
    </location>
</feature>
<accession>A0A179U9Z7</accession>
<dbReference type="VEuPathDB" id="FungiDB:BDBG_00743"/>
<keyword evidence="2" id="KW-0812">Transmembrane</keyword>
<gene>
    <name evidence="3" type="ORF">BDBG_00743</name>
</gene>